<reference evidence="1 2" key="1">
    <citation type="submission" date="2018-05" db="EMBL/GenBank/DDBJ databases">
        <title>Genomic Encyclopedia of Type Strains, Phase IV (KMG-IV): sequencing the most valuable type-strain genomes for metagenomic binning, comparative biology and taxonomic classification.</title>
        <authorList>
            <person name="Goeker M."/>
        </authorList>
    </citation>
    <scope>NUCLEOTIDE SEQUENCE [LARGE SCALE GENOMIC DNA]</scope>
    <source>
        <strain evidence="1 2">DSM 28816</strain>
    </source>
</reference>
<dbReference type="Proteomes" id="UP000247523">
    <property type="component" value="Unassembled WGS sequence"/>
</dbReference>
<protein>
    <submittedName>
        <fullName evidence="1">Uncharacterized protein DUF3969</fullName>
    </submittedName>
</protein>
<gene>
    <name evidence="1" type="ORF">C8E03_1383</name>
</gene>
<dbReference type="InterPro" id="IPR025083">
    <property type="entry name" value="DUF3969"/>
</dbReference>
<comment type="caution">
    <text evidence="1">The sequence shown here is derived from an EMBL/GenBank/DDBJ whole genome shotgun (WGS) entry which is preliminary data.</text>
</comment>
<proteinExistence type="predicted"/>
<sequence length="109" mass="12752">MKIDNVCFKPNEVDTKILLISMIGVLVAVKEKKMSIEEAEKFIFSPYFIQKVKESCDEEQLIDILERGCELEDIESLLPDRLEYNIQILIDKTLNLLGLLEKKEDDFWI</sequence>
<evidence type="ECO:0000313" key="2">
    <source>
        <dbReference type="Proteomes" id="UP000247523"/>
    </source>
</evidence>
<accession>A0A318EHL0</accession>
<dbReference type="RefSeq" id="WP_110292101.1">
    <property type="nucleotide sequence ID" value="NZ_QICS01000038.1"/>
</dbReference>
<dbReference type="EMBL" id="QICS01000038">
    <property type="protein sequence ID" value="PXV84104.1"/>
    <property type="molecule type" value="Genomic_DNA"/>
</dbReference>
<dbReference type="AlphaFoldDB" id="A0A318EHL0"/>
<name>A0A318EHL0_9FIRM</name>
<dbReference type="Pfam" id="PF13108">
    <property type="entry name" value="DUF3969"/>
    <property type="match status" value="1"/>
</dbReference>
<evidence type="ECO:0000313" key="1">
    <source>
        <dbReference type="EMBL" id="PXV84104.1"/>
    </source>
</evidence>
<organism evidence="1 2">
    <name type="scientific">Lachnotalea glycerini</name>
    <dbReference type="NCBI Taxonomy" id="1763509"/>
    <lineage>
        <taxon>Bacteria</taxon>
        <taxon>Bacillati</taxon>
        <taxon>Bacillota</taxon>
        <taxon>Clostridia</taxon>
        <taxon>Lachnospirales</taxon>
        <taxon>Lachnospiraceae</taxon>
        <taxon>Lachnotalea</taxon>
    </lineage>
</organism>